<organism evidence="1 2">
    <name type="scientific">Mesonia oceanica</name>
    <dbReference type="NCBI Taxonomy" id="2687242"/>
    <lineage>
        <taxon>Bacteria</taxon>
        <taxon>Pseudomonadati</taxon>
        <taxon>Bacteroidota</taxon>
        <taxon>Flavobacteriia</taxon>
        <taxon>Flavobacteriales</taxon>
        <taxon>Flavobacteriaceae</taxon>
        <taxon>Mesonia</taxon>
    </lineage>
</organism>
<name>A0AC61Y2T9_9FLAO</name>
<proteinExistence type="predicted"/>
<gene>
    <name evidence="1" type="primary">rmlD</name>
    <name evidence="1" type="ORF">FVB9532_00032</name>
</gene>
<accession>A0AC61Y2T9</accession>
<dbReference type="EMBL" id="CABVMM010000001">
    <property type="protein sequence ID" value="VVU98786.1"/>
    <property type="molecule type" value="Genomic_DNA"/>
</dbReference>
<dbReference type="Proteomes" id="UP000356253">
    <property type="component" value="Unassembled WGS sequence"/>
</dbReference>
<keyword evidence="1" id="KW-0560">Oxidoreductase</keyword>
<evidence type="ECO:0000313" key="2">
    <source>
        <dbReference type="Proteomes" id="UP000356253"/>
    </source>
</evidence>
<reference evidence="1" key="1">
    <citation type="submission" date="2019-09" db="EMBL/GenBank/DDBJ databases">
        <authorList>
            <person name="Rodrigo-Torres L."/>
            <person name="Arahal R. D."/>
            <person name="Lucena T."/>
        </authorList>
    </citation>
    <scope>NUCLEOTIDE SEQUENCE</scope>
    <source>
        <strain evidence="1">ISS653</strain>
    </source>
</reference>
<evidence type="ECO:0000313" key="1">
    <source>
        <dbReference type="EMBL" id="VVU98786.1"/>
    </source>
</evidence>
<protein>
    <submittedName>
        <fullName evidence="1">dTDP-4-dehydrorhamnose reductase</fullName>
        <ecNumber evidence="1">1.1.1.133</ecNumber>
    </submittedName>
</protein>
<dbReference type="EC" id="1.1.1.133" evidence="1"/>
<keyword evidence="2" id="KW-1185">Reference proteome</keyword>
<sequence>MKTLVTGANGQLGQCLKKQSAKFPELKLQFFSSAELDITNSEKVNEIFKDGNYEWCINCAAYTNVEKAEIEKEKAFLVNAKGAKNIAEACSSNGVKLIHISTDYVFDGEKPSAYVEEDKVNPINVYGASKLKGEEYIQQTLAEYFILRTSWLYSEFGHNFFNTMLRKANEENCVLKITTEQKGTPTNANDLAEGVLQIISKEKTAYGIYHFSNEGQATWYDFAKSIFTNATHLDKVELIASNEYKTQAKRPSNSILSKKKMKNDLGFKIPTWQESLAELQKSI</sequence>
<comment type="caution">
    <text evidence="1">The sequence shown here is derived from an EMBL/GenBank/DDBJ whole genome shotgun (WGS) entry which is preliminary data.</text>
</comment>